<dbReference type="KEGG" id="ssl:SS1G_09571"/>
<sequence length="122" mass="13243">MACAKTIKTDSLFCRVLCWSTALGFSPSISHSAMTLQSNKKPGIALRRFRVVVAPIIVFFLHRMVKNSFQKADGQFRKMSSLAFQKGSPSSSFRGASSSVLLIKVSSDSIGASSTSTKKTFL</sequence>
<accession>A7EW62</accession>
<keyword evidence="3" id="KW-1185">Reference proteome</keyword>
<dbReference type="Proteomes" id="UP000001312">
    <property type="component" value="Unassembled WGS sequence"/>
</dbReference>
<dbReference type="EMBL" id="CH476633">
    <property type="protein sequence ID" value="EDN93704.1"/>
    <property type="molecule type" value="Genomic_DNA"/>
</dbReference>
<dbReference type="GeneID" id="5485873"/>
<dbReference type="AlphaFoldDB" id="A7EW62"/>
<protein>
    <submittedName>
        <fullName evidence="2">Uncharacterized protein</fullName>
    </submittedName>
</protein>
<organism evidence="2 3">
    <name type="scientific">Sclerotinia sclerotiorum (strain ATCC 18683 / 1980 / Ss-1)</name>
    <name type="common">White mold</name>
    <name type="synonym">Whetzelinia sclerotiorum</name>
    <dbReference type="NCBI Taxonomy" id="665079"/>
    <lineage>
        <taxon>Eukaryota</taxon>
        <taxon>Fungi</taxon>
        <taxon>Dikarya</taxon>
        <taxon>Ascomycota</taxon>
        <taxon>Pezizomycotina</taxon>
        <taxon>Leotiomycetes</taxon>
        <taxon>Helotiales</taxon>
        <taxon>Sclerotiniaceae</taxon>
        <taxon>Sclerotinia</taxon>
    </lineage>
</organism>
<reference evidence="3" key="1">
    <citation type="journal article" date="2011" name="PLoS Genet.">
        <title>Genomic analysis of the necrotrophic fungal pathogens Sclerotinia sclerotiorum and Botrytis cinerea.</title>
        <authorList>
            <person name="Amselem J."/>
            <person name="Cuomo C.A."/>
            <person name="van Kan J.A."/>
            <person name="Viaud M."/>
            <person name="Benito E.P."/>
            <person name="Couloux A."/>
            <person name="Coutinho P.M."/>
            <person name="de Vries R.P."/>
            <person name="Dyer P.S."/>
            <person name="Fillinger S."/>
            <person name="Fournier E."/>
            <person name="Gout L."/>
            <person name="Hahn M."/>
            <person name="Kohn L."/>
            <person name="Lapalu N."/>
            <person name="Plummer K.M."/>
            <person name="Pradier J.M."/>
            <person name="Quevillon E."/>
            <person name="Sharon A."/>
            <person name="Simon A."/>
            <person name="ten Have A."/>
            <person name="Tudzynski B."/>
            <person name="Tudzynski P."/>
            <person name="Wincker P."/>
            <person name="Andrew M."/>
            <person name="Anthouard V."/>
            <person name="Beever R.E."/>
            <person name="Beffa R."/>
            <person name="Benoit I."/>
            <person name="Bouzid O."/>
            <person name="Brault B."/>
            <person name="Chen Z."/>
            <person name="Choquer M."/>
            <person name="Collemare J."/>
            <person name="Cotton P."/>
            <person name="Danchin E.G."/>
            <person name="Da Silva C."/>
            <person name="Gautier A."/>
            <person name="Giraud C."/>
            <person name="Giraud T."/>
            <person name="Gonzalez C."/>
            <person name="Grossetete S."/>
            <person name="Guldener U."/>
            <person name="Henrissat B."/>
            <person name="Howlett B.J."/>
            <person name="Kodira C."/>
            <person name="Kretschmer M."/>
            <person name="Lappartient A."/>
            <person name="Leroch M."/>
            <person name="Levis C."/>
            <person name="Mauceli E."/>
            <person name="Neuveglise C."/>
            <person name="Oeser B."/>
            <person name="Pearson M."/>
            <person name="Poulain J."/>
            <person name="Poussereau N."/>
            <person name="Quesneville H."/>
            <person name="Rascle C."/>
            <person name="Schumacher J."/>
            <person name="Segurens B."/>
            <person name="Sexton A."/>
            <person name="Silva E."/>
            <person name="Sirven C."/>
            <person name="Soanes D.M."/>
            <person name="Talbot N.J."/>
            <person name="Templeton M."/>
            <person name="Yandava C."/>
            <person name="Yarden O."/>
            <person name="Zeng Q."/>
            <person name="Rollins J.A."/>
            <person name="Lebrun M.H."/>
            <person name="Dickman M."/>
        </authorList>
    </citation>
    <scope>NUCLEOTIDE SEQUENCE [LARGE SCALE GENOMIC DNA]</scope>
    <source>
        <strain evidence="3">ATCC 18683 / 1980 / Ss-1</strain>
    </source>
</reference>
<dbReference type="InParanoid" id="A7EW62"/>
<feature type="transmembrane region" description="Helical" evidence="1">
    <location>
        <begin position="49"/>
        <end position="65"/>
    </location>
</feature>
<keyword evidence="1" id="KW-0812">Transmembrane</keyword>
<keyword evidence="1" id="KW-0472">Membrane</keyword>
<proteinExistence type="predicted"/>
<name>A7EW62_SCLS1</name>
<evidence type="ECO:0000313" key="2">
    <source>
        <dbReference type="EMBL" id="EDN93704.1"/>
    </source>
</evidence>
<evidence type="ECO:0000313" key="3">
    <source>
        <dbReference type="Proteomes" id="UP000001312"/>
    </source>
</evidence>
<gene>
    <name evidence="2" type="ORF">SS1G_09571</name>
</gene>
<evidence type="ECO:0000256" key="1">
    <source>
        <dbReference type="SAM" id="Phobius"/>
    </source>
</evidence>
<feature type="transmembrane region" description="Helical" evidence="1">
    <location>
        <begin position="12"/>
        <end position="29"/>
    </location>
</feature>
<dbReference type="HOGENOM" id="CLU_2028138_0_0_1"/>
<dbReference type="RefSeq" id="XP_001589849.1">
    <property type="nucleotide sequence ID" value="XM_001589799.1"/>
</dbReference>
<keyword evidence="1" id="KW-1133">Transmembrane helix</keyword>